<evidence type="ECO:0000313" key="3">
    <source>
        <dbReference type="Proteomes" id="UP000282483"/>
    </source>
</evidence>
<keyword evidence="3" id="KW-1185">Reference proteome</keyword>
<reference evidence="2 3" key="1">
    <citation type="submission" date="2017-03" db="EMBL/GenBank/DDBJ databases">
        <title>The genome sequence of Candidatus Rickettsiella viridis.</title>
        <authorList>
            <person name="Nikoh N."/>
            <person name="Tsuchida T."/>
            <person name="Yamaguchi K."/>
            <person name="Maeda T."/>
            <person name="Shigenobu S."/>
            <person name="Fukatsu T."/>
        </authorList>
    </citation>
    <scope>NUCLEOTIDE SEQUENCE [LARGE SCALE GENOMIC DNA]</scope>
    <source>
        <strain evidence="2 3">Ap-RA04</strain>
    </source>
</reference>
<keyword evidence="1" id="KW-0175">Coiled coil</keyword>
<gene>
    <name evidence="2" type="ORF">RVIR1_00250</name>
</gene>
<dbReference type="RefSeq" id="WP_126322100.1">
    <property type="nucleotide sequence ID" value="NZ_AP018005.1"/>
</dbReference>
<dbReference type="EMBL" id="AP018005">
    <property type="protein sequence ID" value="BBB14567.1"/>
    <property type="molecule type" value="Genomic_DNA"/>
</dbReference>
<feature type="coiled-coil region" evidence="1">
    <location>
        <begin position="93"/>
        <end position="120"/>
    </location>
</feature>
<dbReference type="KEGG" id="rvi:RVIR1_00250"/>
<evidence type="ECO:0000313" key="2">
    <source>
        <dbReference type="EMBL" id="BBB14567.1"/>
    </source>
</evidence>
<evidence type="ECO:0000256" key="1">
    <source>
        <dbReference type="SAM" id="Coils"/>
    </source>
</evidence>
<dbReference type="AlphaFoldDB" id="A0A2Z5V6S6"/>
<proteinExistence type="predicted"/>
<organism evidence="2 3">
    <name type="scientific">Candidatus Rickettsiella viridis</name>
    <dbReference type="NCBI Taxonomy" id="676208"/>
    <lineage>
        <taxon>Bacteria</taxon>
        <taxon>Pseudomonadati</taxon>
        <taxon>Pseudomonadota</taxon>
        <taxon>Gammaproteobacteria</taxon>
        <taxon>Legionellales</taxon>
        <taxon>Coxiellaceae</taxon>
        <taxon>Rickettsiella</taxon>
    </lineage>
</organism>
<protein>
    <submittedName>
        <fullName evidence="2">Uncharacterized protein</fullName>
    </submittedName>
</protein>
<sequence>MKKYETIKIQLHNKKRCFNTQKNVLKKMKALLNETKIIVNESKNKLDSIVLQEKELAQNDPTHKLQTVVQQRIQYKNQLKQDQSMLNRHQFFILDTKCNIAKIENEITQLKNSLKELRHNL</sequence>
<dbReference type="Proteomes" id="UP000282483">
    <property type="component" value="Chromosome"/>
</dbReference>
<accession>A0A2Z5V6S6</accession>
<name>A0A2Z5V6S6_9COXI</name>